<protein>
    <submittedName>
        <fullName evidence="6">Helix-turn-helix transcriptional regulator</fullName>
    </submittedName>
</protein>
<feature type="transmembrane region" description="Helical" evidence="4">
    <location>
        <begin position="135"/>
        <end position="159"/>
    </location>
</feature>
<feature type="transmembrane region" description="Helical" evidence="4">
    <location>
        <begin position="6"/>
        <end position="28"/>
    </location>
</feature>
<dbReference type="SUPFAM" id="SSF46689">
    <property type="entry name" value="Homeodomain-like"/>
    <property type="match status" value="1"/>
</dbReference>
<proteinExistence type="predicted"/>
<keyword evidence="7" id="KW-1185">Reference proteome</keyword>
<feature type="transmembrane region" description="Helical" evidence="4">
    <location>
        <begin position="180"/>
        <end position="199"/>
    </location>
</feature>
<keyword evidence="4" id="KW-0472">Membrane</keyword>
<dbReference type="InterPro" id="IPR018060">
    <property type="entry name" value="HTH_AraC"/>
</dbReference>
<keyword evidence="1" id="KW-0805">Transcription regulation</keyword>
<dbReference type="PANTHER" id="PTHR43280:SF29">
    <property type="entry name" value="ARAC-FAMILY TRANSCRIPTIONAL REGULATOR"/>
    <property type="match status" value="1"/>
</dbReference>
<name>A0ABS4BT88_9FLAO</name>
<evidence type="ECO:0000256" key="3">
    <source>
        <dbReference type="ARBA" id="ARBA00023163"/>
    </source>
</evidence>
<dbReference type="PROSITE" id="PS01124">
    <property type="entry name" value="HTH_ARAC_FAMILY_2"/>
    <property type="match status" value="1"/>
</dbReference>
<feature type="transmembrane region" description="Helical" evidence="4">
    <location>
        <begin position="40"/>
        <end position="58"/>
    </location>
</feature>
<evidence type="ECO:0000256" key="4">
    <source>
        <dbReference type="SAM" id="Phobius"/>
    </source>
</evidence>
<dbReference type="RefSeq" id="WP_209654437.1">
    <property type="nucleotide sequence ID" value="NZ_JAGJCB010000006.1"/>
</dbReference>
<keyword evidence="4" id="KW-1133">Transmembrane helix</keyword>
<organism evidence="6 7">
    <name type="scientific">Mariniflexile gromovii</name>
    <dbReference type="NCBI Taxonomy" id="362523"/>
    <lineage>
        <taxon>Bacteria</taxon>
        <taxon>Pseudomonadati</taxon>
        <taxon>Bacteroidota</taxon>
        <taxon>Flavobacteriia</taxon>
        <taxon>Flavobacteriales</taxon>
        <taxon>Flavobacteriaceae</taxon>
        <taxon>Mariniflexile</taxon>
    </lineage>
</organism>
<accession>A0ABS4BT88</accession>
<dbReference type="Gene3D" id="1.10.10.60">
    <property type="entry name" value="Homeodomain-like"/>
    <property type="match status" value="2"/>
</dbReference>
<dbReference type="Proteomes" id="UP000670776">
    <property type="component" value="Unassembled WGS sequence"/>
</dbReference>
<dbReference type="PANTHER" id="PTHR43280">
    <property type="entry name" value="ARAC-FAMILY TRANSCRIPTIONAL REGULATOR"/>
    <property type="match status" value="1"/>
</dbReference>
<dbReference type="InterPro" id="IPR018062">
    <property type="entry name" value="HTH_AraC-typ_CS"/>
</dbReference>
<dbReference type="InterPro" id="IPR009057">
    <property type="entry name" value="Homeodomain-like_sf"/>
</dbReference>
<evidence type="ECO:0000313" key="6">
    <source>
        <dbReference type="EMBL" id="MBP0903809.1"/>
    </source>
</evidence>
<dbReference type="Pfam" id="PF12833">
    <property type="entry name" value="HTH_18"/>
    <property type="match status" value="1"/>
</dbReference>
<feature type="transmembrane region" description="Helical" evidence="4">
    <location>
        <begin position="211"/>
        <end position="230"/>
    </location>
</feature>
<dbReference type="SMART" id="SM00342">
    <property type="entry name" value="HTH_ARAC"/>
    <property type="match status" value="1"/>
</dbReference>
<feature type="transmembrane region" description="Helical" evidence="4">
    <location>
        <begin position="104"/>
        <end position="123"/>
    </location>
</feature>
<evidence type="ECO:0000256" key="2">
    <source>
        <dbReference type="ARBA" id="ARBA00023125"/>
    </source>
</evidence>
<feature type="transmembrane region" description="Helical" evidence="4">
    <location>
        <begin position="73"/>
        <end position="92"/>
    </location>
</feature>
<gene>
    <name evidence="6" type="ORF">J8H85_08200</name>
</gene>
<keyword evidence="4" id="KW-0812">Transmembrane</keyword>
<keyword evidence="2" id="KW-0238">DNA-binding</keyword>
<comment type="caution">
    <text evidence="6">The sequence shown here is derived from an EMBL/GenBank/DDBJ whole genome shotgun (WGS) entry which is preliminary data.</text>
</comment>
<reference evidence="6 7" key="1">
    <citation type="submission" date="2021-04" db="EMBL/GenBank/DDBJ databases">
        <title>Mariniflexile gromovii gen. nov., sp. nov., a gliding bacterium isolated from the sea urchin Strongylocentrotus intermedius.</title>
        <authorList>
            <person name="Ko S."/>
            <person name="Le V."/>
            <person name="Ahn C.-Y."/>
            <person name="Oh H.-M."/>
        </authorList>
    </citation>
    <scope>NUCLEOTIDE SEQUENCE [LARGE SCALE GENOMIC DNA]</scope>
    <source>
        <strain evidence="6 7">KCTC 12570</strain>
    </source>
</reference>
<evidence type="ECO:0000256" key="1">
    <source>
        <dbReference type="ARBA" id="ARBA00023015"/>
    </source>
</evidence>
<dbReference type="PROSITE" id="PS00041">
    <property type="entry name" value="HTH_ARAC_FAMILY_1"/>
    <property type="match status" value="1"/>
</dbReference>
<dbReference type="EMBL" id="JAGJCB010000006">
    <property type="protein sequence ID" value="MBP0903809.1"/>
    <property type="molecule type" value="Genomic_DNA"/>
</dbReference>
<keyword evidence="3" id="KW-0804">Transcription</keyword>
<feature type="domain" description="HTH araC/xylS-type" evidence="5">
    <location>
        <begin position="262"/>
        <end position="363"/>
    </location>
</feature>
<evidence type="ECO:0000259" key="5">
    <source>
        <dbReference type="PROSITE" id="PS01124"/>
    </source>
</evidence>
<evidence type="ECO:0000313" key="7">
    <source>
        <dbReference type="Proteomes" id="UP000670776"/>
    </source>
</evidence>
<sequence length="367" mass="43178">MDGLNFNVFNVLILAGIIHGLIFSFIIFLNKNLKSSTNYLLAFTILSLAFSNLQYWFIDTGIIPRYLYDKNHLLFIPFEFLMLPFFFLFVKSYLNKKIGKYEKVYLFIPFTLSILYLFFRSFLNIELKIAKFFNLIIEYMSMIFSIIVIVLVFRMLIVYEKNNSSYVASSVIIKTKWLKRILYIGLLLCTLWFASLNLLETFFDKGYYKFYPLWIGVAILIYWIGYSAILQKQLFNERKEIRDKKLKTLKDNEISFSYTKIDSLIINNKLHLNPNLSLKIISRELNLSEGYISQLINKNSGLNFNDYINLLRVNDAKDMIVNGEYNSYTILAIGLEAGFNSKSSFYTAFKKFTEKTPVEYKKSVRNL</sequence>